<proteinExistence type="inferred from homology"/>
<dbReference type="GO" id="GO:0009088">
    <property type="term" value="P:threonine biosynthetic process"/>
    <property type="evidence" value="ECO:0007669"/>
    <property type="project" value="TreeGrafter"/>
</dbReference>
<keyword evidence="4" id="KW-1185">Reference proteome</keyword>
<accession>A0A940SIA1</accession>
<evidence type="ECO:0000313" key="3">
    <source>
        <dbReference type="EMBL" id="MBP0724775.1"/>
    </source>
</evidence>
<dbReference type="InterPro" id="IPR050249">
    <property type="entry name" value="Pseudomonas-type_ThrB"/>
</dbReference>
<dbReference type="PANTHER" id="PTHR21064">
    <property type="entry name" value="AMINOGLYCOSIDE PHOSPHOTRANSFERASE DOMAIN-CONTAINING PROTEIN-RELATED"/>
    <property type="match status" value="1"/>
</dbReference>
<evidence type="ECO:0000313" key="4">
    <source>
        <dbReference type="Proteomes" id="UP000682134"/>
    </source>
</evidence>
<protein>
    <submittedName>
        <fullName evidence="3">Phosphotransferase</fullName>
    </submittedName>
</protein>
<dbReference type="GO" id="GO:0004413">
    <property type="term" value="F:homoserine kinase activity"/>
    <property type="evidence" value="ECO:0007669"/>
    <property type="project" value="TreeGrafter"/>
</dbReference>
<dbReference type="Proteomes" id="UP000682134">
    <property type="component" value="Unassembled WGS sequence"/>
</dbReference>
<reference evidence="3" key="1">
    <citation type="submission" date="2021-04" db="EMBL/GenBank/DDBJ databases">
        <title>Genome seq and assembly of Bacillus sp.</title>
        <authorList>
            <person name="Chhetri G."/>
        </authorList>
    </citation>
    <scope>NUCLEOTIDE SEQUENCE</scope>
    <source>
        <strain evidence="3">RG28</strain>
    </source>
</reference>
<evidence type="ECO:0000256" key="1">
    <source>
        <dbReference type="ARBA" id="ARBA00038240"/>
    </source>
</evidence>
<dbReference type="PANTHER" id="PTHR21064:SF6">
    <property type="entry name" value="AMINOGLYCOSIDE PHOSPHOTRANSFERASE DOMAIN-CONTAINING PROTEIN"/>
    <property type="match status" value="1"/>
</dbReference>
<comment type="caution">
    <text evidence="3">The sequence shown here is derived from an EMBL/GenBank/DDBJ whole genome shotgun (WGS) entry which is preliminary data.</text>
</comment>
<feature type="domain" description="Aminoglycoside phosphotransferase" evidence="2">
    <location>
        <begin position="25"/>
        <end position="248"/>
    </location>
</feature>
<organism evidence="3 4">
    <name type="scientific">Gottfriedia endophytica</name>
    <dbReference type="NCBI Taxonomy" id="2820819"/>
    <lineage>
        <taxon>Bacteria</taxon>
        <taxon>Bacillati</taxon>
        <taxon>Bacillota</taxon>
        <taxon>Bacilli</taxon>
        <taxon>Bacillales</taxon>
        <taxon>Bacillaceae</taxon>
        <taxon>Gottfriedia</taxon>
    </lineage>
</organism>
<dbReference type="Gene3D" id="3.30.200.20">
    <property type="entry name" value="Phosphorylase Kinase, domain 1"/>
    <property type="match status" value="1"/>
</dbReference>
<dbReference type="Pfam" id="PF01636">
    <property type="entry name" value="APH"/>
    <property type="match status" value="1"/>
</dbReference>
<dbReference type="EMBL" id="JAGIYQ010000003">
    <property type="protein sequence ID" value="MBP0724775.1"/>
    <property type="molecule type" value="Genomic_DNA"/>
</dbReference>
<dbReference type="InterPro" id="IPR011009">
    <property type="entry name" value="Kinase-like_dom_sf"/>
</dbReference>
<dbReference type="AlphaFoldDB" id="A0A940SIA1"/>
<dbReference type="Gene3D" id="3.90.1200.10">
    <property type="match status" value="1"/>
</dbReference>
<evidence type="ECO:0000259" key="2">
    <source>
        <dbReference type="Pfam" id="PF01636"/>
    </source>
</evidence>
<dbReference type="RefSeq" id="WP_209403631.1">
    <property type="nucleotide sequence ID" value="NZ_JAGIYQ010000003.1"/>
</dbReference>
<gene>
    <name evidence="3" type="ORF">J5Y03_06175</name>
</gene>
<comment type="similarity">
    <text evidence="1">Belongs to the pseudomonas-type ThrB family.</text>
</comment>
<sequence>MNQSENSMAKILEVASRLYKTTQEEIKKLSGGYQNEVYEYKVGEDGLILRITKNIHREIDALKSELDFIEGFHQAGILVSTPIHSINKKKIEEITIGDEKFYITSFTKAEGHLINVSDPNEWNNKFFQKWGQTMGKMHSLVKNNNQTYKRNHFGTNISQINETTRFLSSISDRMAKGYESLITKLNLLKKDHDTYGLIHNDFHQGNFFVKEGQMTIFDFDDCSFNWFAQDIAVSFYHAVWQGMSFNPDNQSFPHQFLESFFKGYREECELKKDTIVQIPLFLKLREVFLFTLFNEKWELEQLEEWQKYTLNDLRFRIENEIPYTDIDFVSFR</sequence>
<dbReference type="SUPFAM" id="SSF56112">
    <property type="entry name" value="Protein kinase-like (PK-like)"/>
    <property type="match status" value="1"/>
</dbReference>
<dbReference type="InterPro" id="IPR002575">
    <property type="entry name" value="Aminoglycoside_PTrfase"/>
</dbReference>
<name>A0A940SIA1_9BACI</name>